<gene>
    <name evidence="1" type="ORF">FSCOSCO3_A010521</name>
</gene>
<dbReference type="Proteomes" id="UP001314229">
    <property type="component" value="Unassembled WGS sequence"/>
</dbReference>
<name>A0AAV1QL45_SCOSC</name>
<keyword evidence="2" id="KW-1185">Reference proteome</keyword>
<organism evidence="1 2">
    <name type="scientific">Scomber scombrus</name>
    <name type="common">Atlantic mackerel</name>
    <name type="synonym">Scomber vernalis</name>
    <dbReference type="NCBI Taxonomy" id="13677"/>
    <lineage>
        <taxon>Eukaryota</taxon>
        <taxon>Metazoa</taxon>
        <taxon>Chordata</taxon>
        <taxon>Craniata</taxon>
        <taxon>Vertebrata</taxon>
        <taxon>Euteleostomi</taxon>
        <taxon>Actinopterygii</taxon>
        <taxon>Neopterygii</taxon>
        <taxon>Teleostei</taxon>
        <taxon>Neoteleostei</taxon>
        <taxon>Acanthomorphata</taxon>
        <taxon>Pelagiaria</taxon>
        <taxon>Scombriformes</taxon>
        <taxon>Scombridae</taxon>
        <taxon>Scomber</taxon>
    </lineage>
</organism>
<dbReference type="EMBL" id="CAWUFR010001298">
    <property type="protein sequence ID" value="CAK6983401.1"/>
    <property type="molecule type" value="Genomic_DNA"/>
</dbReference>
<evidence type="ECO:0000313" key="1">
    <source>
        <dbReference type="EMBL" id="CAK6983401.1"/>
    </source>
</evidence>
<feature type="non-terminal residue" evidence="1">
    <location>
        <position position="79"/>
    </location>
</feature>
<comment type="caution">
    <text evidence="1">The sequence shown here is derived from an EMBL/GenBank/DDBJ whole genome shotgun (WGS) entry which is preliminary data.</text>
</comment>
<accession>A0AAV1QL45</accession>
<protein>
    <submittedName>
        <fullName evidence="1">NACHT, LRR and PYD domains-containing protein 12-like isoform X4</fullName>
    </submittedName>
</protein>
<proteinExistence type="predicted"/>
<evidence type="ECO:0000313" key="2">
    <source>
        <dbReference type="Proteomes" id="UP001314229"/>
    </source>
</evidence>
<dbReference type="AlphaFoldDB" id="A0AAV1QL45"/>
<sequence length="79" mass="8251">MGNTLPTVWAPAAADVSECATTQRDAGSTISTAEHGSVIIQPRIKDVHVEGNINMNVSNTYVQAPAMTDGTNVISPKAK</sequence>
<reference evidence="1 2" key="1">
    <citation type="submission" date="2024-01" db="EMBL/GenBank/DDBJ databases">
        <authorList>
            <person name="Alioto T."/>
            <person name="Alioto T."/>
            <person name="Gomez Garrido J."/>
        </authorList>
    </citation>
    <scope>NUCLEOTIDE SEQUENCE [LARGE SCALE GENOMIC DNA]</scope>
</reference>